<dbReference type="Pfam" id="PF06114">
    <property type="entry name" value="Peptidase_M78"/>
    <property type="match status" value="1"/>
</dbReference>
<feature type="compositionally biased region" description="Polar residues" evidence="1">
    <location>
        <begin position="1"/>
        <end position="12"/>
    </location>
</feature>
<dbReference type="InterPro" id="IPR052345">
    <property type="entry name" value="Rad_response_metalloprotease"/>
</dbReference>
<keyword evidence="4" id="KW-1185">Reference proteome</keyword>
<dbReference type="InterPro" id="IPR010359">
    <property type="entry name" value="IrrE_HExxH"/>
</dbReference>
<organism evidence="3 4">
    <name type="scientific">Nocardia amamiensis</name>
    <dbReference type="NCBI Taxonomy" id="404578"/>
    <lineage>
        <taxon>Bacteria</taxon>
        <taxon>Bacillati</taxon>
        <taxon>Actinomycetota</taxon>
        <taxon>Actinomycetes</taxon>
        <taxon>Mycobacteriales</taxon>
        <taxon>Nocardiaceae</taxon>
        <taxon>Nocardia</taxon>
    </lineage>
</organism>
<name>A0ABS0CR40_9NOCA</name>
<evidence type="ECO:0000313" key="3">
    <source>
        <dbReference type="EMBL" id="MBF6299046.1"/>
    </source>
</evidence>
<evidence type="ECO:0000313" key="4">
    <source>
        <dbReference type="Proteomes" id="UP000702209"/>
    </source>
</evidence>
<evidence type="ECO:0000256" key="1">
    <source>
        <dbReference type="SAM" id="MobiDB-lite"/>
    </source>
</evidence>
<accession>A0ABS0CR40</accession>
<dbReference type="Gene3D" id="1.10.10.2910">
    <property type="match status" value="1"/>
</dbReference>
<evidence type="ECO:0000259" key="2">
    <source>
        <dbReference type="Pfam" id="PF06114"/>
    </source>
</evidence>
<dbReference type="RefSeq" id="WP_195130340.1">
    <property type="nucleotide sequence ID" value="NZ_JADLQX010000011.1"/>
</dbReference>
<dbReference type="PANTHER" id="PTHR43236:SF1">
    <property type="entry name" value="BLL7220 PROTEIN"/>
    <property type="match status" value="1"/>
</dbReference>
<proteinExistence type="predicted"/>
<protein>
    <submittedName>
        <fullName evidence="3">ImmA/IrrE family metallo-endopeptidase</fullName>
    </submittedName>
</protein>
<dbReference type="PANTHER" id="PTHR43236">
    <property type="entry name" value="ANTITOXIN HIGA1"/>
    <property type="match status" value="1"/>
</dbReference>
<gene>
    <name evidence="3" type="ORF">IU459_16070</name>
</gene>
<sequence>MRDARQISNNPGILQDQPGERTFRQPRILRELRALVPRRPSVTYSEALMVAELQAAKLLELCEIDNGPVPGKIVTELPKLRVERALRSTSGASLWDRGRGEWVIYLNRFESWRRQRFTLFHEFKHIVDHGRRHVLYAGPGHHDPDVEAERAADYFAGCVLVPKKFLKRAWGQGIQKVADLARLFSVSEVAIEVRLRQTGLLDCAHREETGVVRHAIGWLAPCQGRRTSGSRWPDPSPLDLVRSLQ</sequence>
<reference evidence="3 4" key="1">
    <citation type="submission" date="2020-10" db="EMBL/GenBank/DDBJ databases">
        <title>Identification of Nocardia species via Next-generation sequencing and recognition of intraspecies genetic diversity.</title>
        <authorList>
            <person name="Li P."/>
            <person name="Li P."/>
            <person name="Lu B."/>
        </authorList>
    </citation>
    <scope>NUCLEOTIDE SEQUENCE [LARGE SCALE GENOMIC DNA]</scope>
    <source>
        <strain evidence="3 4">BJ06-0157</strain>
    </source>
</reference>
<dbReference type="Proteomes" id="UP000702209">
    <property type="component" value="Unassembled WGS sequence"/>
</dbReference>
<feature type="region of interest" description="Disordered" evidence="1">
    <location>
        <begin position="1"/>
        <end position="20"/>
    </location>
</feature>
<dbReference type="EMBL" id="JADLQX010000011">
    <property type="protein sequence ID" value="MBF6299046.1"/>
    <property type="molecule type" value="Genomic_DNA"/>
</dbReference>
<comment type="caution">
    <text evidence="3">The sequence shown here is derived from an EMBL/GenBank/DDBJ whole genome shotgun (WGS) entry which is preliminary data.</text>
</comment>
<feature type="domain" description="IrrE N-terminal-like" evidence="2">
    <location>
        <begin position="93"/>
        <end position="195"/>
    </location>
</feature>